<evidence type="ECO:0000313" key="1">
    <source>
        <dbReference type="EMBL" id="GAA4866707.1"/>
    </source>
</evidence>
<comment type="caution">
    <text evidence="1">The sequence shown here is derived from an EMBL/GenBank/DDBJ whole genome shotgun (WGS) entry which is preliminary data.</text>
</comment>
<evidence type="ECO:0000313" key="2">
    <source>
        <dbReference type="Proteomes" id="UP001500457"/>
    </source>
</evidence>
<accession>A0ABP9E2Z3</accession>
<gene>
    <name evidence="1" type="ORF">GCM10023203_13860</name>
</gene>
<name>A0ABP9E2Z3_9PSEU</name>
<dbReference type="EMBL" id="BAABHQ010000002">
    <property type="protein sequence ID" value="GAA4866707.1"/>
    <property type="molecule type" value="Genomic_DNA"/>
</dbReference>
<proteinExistence type="predicted"/>
<dbReference type="Proteomes" id="UP001500457">
    <property type="component" value="Unassembled WGS sequence"/>
</dbReference>
<organism evidence="1 2">
    <name type="scientific">Actinomycetospora straminea</name>
    <dbReference type="NCBI Taxonomy" id="663607"/>
    <lineage>
        <taxon>Bacteria</taxon>
        <taxon>Bacillati</taxon>
        <taxon>Actinomycetota</taxon>
        <taxon>Actinomycetes</taxon>
        <taxon>Pseudonocardiales</taxon>
        <taxon>Pseudonocardiaceae</taxon>
        <taxon>Actinomycetospora</taxon>
    </lineage>
</organism>
<reference evidence="2" key="1">
    <citation type="journal article" date="2019" name="Int. J. Syst. Evol. Microbiol.">
        <title>The Global Catalogue of Microorganisms (GCM) 10K type strain sequencing project: providing services to taxonomists for standard genome sequencing and annotation.</title>
        <authorList>
            <consortium name="The Broad Institute Genomics Platform"/>
            <consortium name="The Broad Institute Genome Sequencing Center for Infectious Disease"/>
            <person name="Wu L."/>
            <person name="Ma J."/>
        </authorList>
    </citation>
    <scope>NUCLEOTIDE SEQUENCE [LARGE SCALE GENOMIC DNA]</scope>
    <source>
        <strain evidence="2">JCM 17983</strain>
    </source>
</reference>
<sequence length="100" mass="10745">MTAPTWATAVAHGAIATHAVSAQPMISGRVAKLQLHEQSRLRAAAEHSRRVYPGALGELVARELSWYVEFGCRLAEDGLGARLATQVLAFPAASKEHLRS</sequence>
<protein>
    <submittedName>
        <fullName evidence="1">Uncharacterized protein</fullName>
    </submittedName>
</protein>
<keyword evidence="2" id="KW-1185">Reference proteome</keyword>